<evidence type="ECO:0000256" key="2">
    <source>
        <dbReference type="SAM" id="Phobius"/>
    </source>
</evidence>
<feature type="transmembrane region" description="Helical" evidence="2">
    <location>
        <begin position="662"/>
        <end position="681"/>
    </location>
</feature>
<dbReference type="AlphaFoldDB" id="A0A8J3CAU3"/>
<organism evidence="3 4">
    <name type="scientific">Longimycelium tulufanense</name>
    <dbReference type="NCBI Taxonomy" id="907463"/>
    <lineage>
        <taxon>Bacteria</taxon>
        <taxon>Bacillati</taxon>
        <taxon>Actinomycetota</taxon>
        <taxon>Actinomycetes</taxon>
        <taxon>Pseudonocardiales</taxon>
        <taxon>Pseudonocardiaceae</taxon>
        <taxon>Longimycelium</taxon>
    </lineage>
</organism>
<evidence type="ECO:0000256" key="1">
    <source>
        <dbReference type="SAM" id="MobiDB-lite"/>
    </source>
</evidence>
<reference evidence="3" key="1">
    <citation type="journal article" date="2014" name="Int. J. Syst. Evol. Microbiol.">
        <title>Complete genome sequence of Corynebacterium casei LMG S-19264T (=DSM 44701T), isolated from a smear-ripened cheese.</title>
        <authorList>
            <consortium name="US DOE Joint Genome Institute (JGI-PGF)"/>
            <person name="Walter F."/>
            <person name="Albersmeier A."/>
            <person name="Kalinowski J."/>
            <person name="Ruckert C."/>
        </authorList>
    </citation>
    <scope>NUCLEOTIDE SEQUENCE</scope>
    <source>
        <strain evidence="3">CGMCC 4.5737</strain>
    </source>
</reference>
<accession>A0A8J3CAU3</accession>
<keyword evidence="2" id="KW-0812">Transmembrane</keyword>
<keyword evidence="4" id="KW-1185">Reference proteome</keyword>
<reference evidence="3" key="2">
    <citation type="submission" date="2020-09" db="EMBL/GenBank/DDBJ databases">
        <authorList>
            <person name="Sun Q."/>
            <person name="Zhou Y."/>
        </authorList>
    </citation>
    <scope>NUCLEOTIDE SEQUENCE</scope>
    <source>
        <strain evidence="3">CGMCC 4.5737</strain>
    </source>
</reference>
<feature type="transmembrane region" description="Helical" evidence="2">
    <location>
        <begin position="693"/>
        <end position="713"/>
    </location>
</feature>
<comment type="caution">
    <text evidence="3">The sequence shown here is derived from an EMBL/GenBank/DDBJ whole genome shotgun (WGS) entry which is preliminary data.</text>
</comment>
<protein>
    <submittedName>
        <fullName evidence="3">Oxidoreductase</fullName>
    </submittedName>
</protein>
<gene>
    <name evidence="3" type="ORF">GCM10012275_41750</name>
</gene>
<feature type="compositionally biased region" description="Basic and acidic residues" evidence="1">
    <location>
        <begin position="365"/>
        <end position="380"/>
    </location>
</feature>
<proteinExistence type="predicted"/>
<dbReference type="Proteomes" id="UP000637578">
    <property type="component" value="Unassembled WGS sequence"/>
</dbReference>
<dbReference type="EMBL" id="BMMK01000021">
    <property type="protein sequence ID" value="GGM66942.1"/>
    <property type="molecule type" value="Genomic_DNA"/>
</dbReference>
<feature type="region of interest" description="Disordered" evidence="1">
    <location>
        <begin position="365"/>
        <end position="386"/>
    </location>
</feature>
<keyword evidence="2" id="KW-0472">Membrane</keyword>
<name>A0A8J3CAU3_9PSEU</name>
<keyword evidence="2" id="KW-1133">Transmembrane helix</keyword>
<dbReference type="RefSeq" id="WP_229686576.1">
    <property type="nucleotide sequence ID" value="NZ_BMMK01000021.1"/>
</dbReference>
<sequence>MVQRVRQSDLTELEHLVCRAFARGERLDLRERCGGPARAGDRTVRAGVLVALLCGRYDVEPETVPALRLVDADIRGSLDLEAVDVPYLVELRQCSFDEPPQLQLARFAGLRLPGCTIPGLRGRNLRVDSTLELDYLVSTGTLDLADATVRGTLRLGDAEIRGEAEVRKGTHHCHAILASRLHVSGSLQAARTRTTGELRLQGAFVGGNLHLGNAQLSHAGGDALAAAGITVRGDLLCEPDPGPLTAEGRVVLAGAQIGGDVVFSGASLRVPARRNHHVLVLPRGVADGTAALVADRMRVEGNVELDDGVNVAGSVRLTNSDIGGYLRLSGARLGQPEPVSNLSGDRVPLALVADGLRIAGDLEARGTRPSDRSATDHEQDAWEPGAGAPLCAHGQVRLTDARIRGSASLSGARLVAPGFDALFADRLQVGGTLFLRNLRANGSVRLQNVHIGSTLDCTGAKLTDPRRRPDGTLKPSVDARVANIGKDLLCGYGFLAAGGVHVRLAEVGKMISFSGARLGSTDTGFVLNAYGLTAQRLILRFAAPPRGRVLLVRANIQSVGDDDKLWEATGGVALEDFRYESIDADPEVDTRVRLAWLRKVLPDFAPGPYEQLALTYRDGGHEERARKVLLEKQRRRYAELGPAGRLWGFLQRWTVGYGYRPWLAMAWLGVFWLFGALWFRYHPMEPLDDEQHPVWNAWLLSADTLLPIVTIGQDNMWQISGVSQWIHSSLTAVGWILASTAAAGATRVLKRD</sequence>
<evidence type="ECO:0000313" key="4">
    <source>
        <dbReference type="Proteomes" id="UP000637578"/>
    </source>
</evidence>
<evidence type="ECO:0000313" key="3">
    <source>
        <dbReference type="EMBL" id="GGM66942.1"/>
    </source>
</evidence>
<feature type="transmembrane region" description="Helical" evidence="2">
    <location>
        <begin position="725"/>
        <end position="749"/>
    </location>
</feature>